<name>A0A2T3FMV5_9CLOT</name>
<dbReference type="GO" id="GO:0046872">
    <property type="term" value="F:metal ion binding"/>
    <property type="evidence" value="ECO:0007669"/>
    <property type="project" value="UniProtKB-KW"/>
</dbReference>
<keyword evidence="3" id="KW-0378">Hydrolase</keyword>
<evidence type="ECO:0000313" key="6">
    <source>
        <dbReference type="EMBL" id="PST36604.1"/>
    </source>
</evidence>
<feature type="domain" description="Metallo-beta-lactamase" evidence="5">
    <location>
        <begin position="35"/>
        <end position="224"/>
    </location>
</feature>
<dbReference type="AlphaFoldDB" id="A0A2T3FMV5"/>
<evidence type="ECO:0000256" key="4">
    <source>
        <dbReference type="ARBA" id="ARBA00022833"/>
    </source>
</evidence>
<dbReference type="InterPro" id="IPR051453">
    <property type="entry name" value="MBL_Glyoxalase_II"/>
</dbReference>
<dbReference type="InterPro" id="IPR001279">
    <property type="entry name" value="Metallo-B-lactamas"/>
</dbReference>
<comment type="cofactor">
    <cofactor evidence="1">
        <name>Zn(2+)</name>
        <dbReference type="ChEBI" id="CHEBI:29105"/>
    </cofactor>
</comment>
<evidence type="ECO:0000313" key="7">
    <source>
        <dbReference type="Proteomes" id="UP000241048"/>
    </source>
</evidence>
<evidence type="ECO:0000256" key="3">
    <source>
        <dbReference type="ARBA" id="ARBA00022801"/>
    </source>
</evidence>
<protein>
    <recommendedName>
        <fullName evidence="5">Metallo-beta-lactamase domain-containing protein</fullName>
    </recommendedName>
</protein>
<dbReference type="GO" id="GO:0016787">
    <property type="term" value="F:hydrolase activity"/>
    <property type="evidence" value="ECO:0007669"/>
    <property type="project" value="UniProtKB-KW"/>
</dbReference>
<proteinExistence type="predicted"/>
<dbReference type="PANTHER" id="PTHR46233:SF3">
    <property type="entry name" value="HYDROXYACYLGLUTATHIONE HYDROLASE GLOC"/>
    <property type="match status" value="1"/>
</dbReference>
<dbReference type="SMART" id="SM00849">
    <property type="entry name" value="Lactamase_B"/>
    <property type="match status" value="1"/>
</dbReference>
<dbReference type="Gene3D" id="3.60.15.10">
    <property type="entry name" value="Ribonuclease Z/Hydroxyacylglutathione hydrolase-like"/>
    <property type="match status" value="1"/>
</dbReference>
<dbReference type="Pfam" id="PF00753">
    <property type="entry name" value="Lactamase_B"/>
    <property type="match status" value="1"/>
</dbReference>
<dbReference type="InterPro" id="IPR036866">
    <property type="entry name" value="RibonucZ/Hydroxyglut_hydro"/>
</dbReference>
<dbReference type="SUPFAM" id="SSF56281">
    <property type="entry name" value="Metallo-hydrolase/oxidoreductase"/>
    <property type="match status" value="1"/>
</dbReference>
<dbReference type="EMBL" id="PYLO01000004">
    <property type="protein sequence ID" value="PST36604.1"/>
    <property type="molecule type" value="Genomic_DNA"/>
</dbReference>
<comment type="caution">
    <text evidence="6">The sequence shown here is derived from an EMBL/GenBank/DDBJ whole genome shotgun (WGS) entry which is preliminary data.</text>
</comment>
<evidence type="ECO:0000256" key="1">
    <source>
        <dbReference type="ARBA" id="ARBA00001947"/>
    </source>
</evidence>
<gene>
    <name evidence="6" type="ORF">C7U56_12590</name>
</gene>
<dbReference type="PANTHER" id="PTHR46233">
    <property type="entry name" value="HYDROXYACYLGLUTATHIONE HYDROLASE GLOC"/>
    <property type="match status" value="1"/>
</dbReference>
<evidence type="ECO:0000259" key="5">
    <source>
        <dbReference type="SMART" id="SM00849"/>
    </source>
</evidence>
<sequence length="316" mass="35673">MSAVAFCVIHDKRRTLSVELIHVSGNTDCLLGKTAVGVYRIDDTRCILFDNGYSKEYDELVGSLKDAGLTPAGLIVSHAHIDHHGNSKRLREAFQIPLAMSLGEAGLIASQAALERYTNYFGRSEEEKISIDTEQRCPVDCIIQPEDTSVTLCGVTFPVHHLPGHSLDHIVIGTPDGVCFAGDALLTENVLRHVKLPYCDHVGLDLESKEAITKLPYQHWILSHKGPFDGNIRELADKNMDLVRLRLAELAKLLQRPMTRDEFYQESRRLIGMHIGTYDQLIRQERHLRPYLEQLVIDGTARLEVKNDTIYFYLNE</sequence>
<organism evidence="6 7">
    <name type="scientific">Clostridium fessum</name>
    <dbReference type="NCBI Taxonomy" id="2126740"/>
    <lineage>
        <taxon>Bacteria</taxon>
        <taxon>Bacillati</taxon>
        <taxon>Bacillota</taxon>
        <taxon>Clostridia</taxon>
        <taxon>Eubacteriales</taxon>
        <taxon>Clostridiaceae</taxon>
        <taxon>Clostridium</taxon>
    </lineage>
</organism>
<reference evidence="6 7" key="1">
    <citation type="submission" date="2018-03" db="EMBL/GenBank/DDBJ databases">
        <title>Lachnoclostridium SNUG30386 gen.nov., sp.nov., isolated from human faeces.</title>
        <authorList>
            <person name="Seo B."/>
            <person name="Jeon K."/>
            <person name="Ko G."/>
        </authorList>
    </citation>
    <scope>NUCLEOTIDE SEQUENCE [LARGE SCALE GENOMIC DNA]</scope>
    <source>
        <strain evidence="6 7">SNUG30386</strain>
    </source>
</reference>
<dbReference type="Proteomes" id="UP000241048">
    <property type="component" value="Unassembled WGS sequence"/>
</dbReference>
<keyword evidence="2" id="KW-0479">Metal-binding</keyword>
<accession>A0A2T3FMV5</accession>
<evidence type="ECO:0000256" key="2">
    <source>
        <dbReference type="ARBA" id="ARBA00022723"/>
    </source>
</evidence>
<keyword evidence="7" id="KW-1185">Reference proteome</keyword>
<keyword evidence="4" id="KW-0862">Zinc</keyword>